<evidence type="ECO:0000313" key="3">
    <source>
        <dbReference type="Proteomes" id="UP000011669"/>
    </source>
</evidence>
<gene>
    <name evidence="2" type="ORF">C449_03396</name>
</gene>
<keyword evidence="1" id="KW-0812">Transmembrane</keyword>
<keyword evidence="1" id="KW-1133">Transmembrane helix</keyword>
<dbReference type="InParanoid" id="M0MPM3"/>
<dbReference type="AlphaFoldDB" id="M0MPM3"/>
<evidence type="ECO:0000256" key="1">
    <source>
        <dbReference type="SAM" id="Phobius"/>
    </source>
</evidence>
<sequence>MIDEYDTQIERLEETIEQKALESPAVQRALILLGLLFEGLVASFGTAVVGLIVVVTYAIPGAVGGAFGGWYKERRMERVVEPAAR</sequence>
<dbReference type="EMBL" id="AOMD01000012">
    <property type="protein sequence ID" value="EMA46679.1"/>
    <property type="molecule type" value="Genomic_DNA"/>
</dbReference>
<protein>
    <submittedName>
        <fullName evidence="2">Uncharacterized protein</fullName>
    </submittedName>
</protein>
<dbReference type="STRING" id="1227455.C449_03396"/>
<comment type="caution">
    <text evidence="2">The sequence shown here is derived from an EMBL/GenBank/DDBJ whole genome shotgun (WGS) entry which is preliminary data.</text>
</comment>
<accession>M0MPM3</accession>
<keyword evidence="3" id="KW-1185">Reference proteome</keyword>
<dbReference type="RefSeq" id="WP_006076501.1">
    <property type="nucleotide sequence ID" value="NZ_AOMD01000012.1"/>
</dbReference>
<evidence type="ECO:0000313" key="2">
    <source>
        <dbReference type="EMBL" id="EMA46679.1"/>
    </source>
</evidence>
<proteinExistence type="predicted"/>
<dbReference type="Proteomes" id="UP000011669">
    <property type="component" value="Unassembled WGS sequence"/>
</dbReference>
<reference evidence="2 3" key="1">
    <citation type="journal article" date="2014" name="PLoS Genet.">
        <title>Phylogenetically driven sequencing of extremely halophilic archaea reveals strategies for static and dynamic osmo-response.</title>
        <authorList>
            <person name="Becker E.A."/>
            <person name="Seitzer P.M."/>
            <person name="Tritt A."/>
            <person name="Larsen D."/>
            <person name="Krusor M."/>
            <person name="Yao A.I."/>
            <person name="Wu D."/>
            <person name="Madern D."/>
            <person name="Eisen J.A."/>
            <person name="Darling A.E."/>
            <person name="Facciotti M.T."/>
        </authorList>
    </citation>
    <scope>NUCLEOTIDE SEQUENCE [LARGE SCALE GENOMIC DNA]</scope>
    <source>
        <strain evidence="2 3">DSM 5350</strain>
    </source>
</reference>
<dbReference type="PATRIC" id="fig|1227455.4.peg.692"/>
<feature type="transmembrane region" description="Helical" evidence="1">
    <location>
        <begin position="40"/>
        <end position="68"/>
    </location>
</feature>
<name>M0MPM3_9EURY</name>
<dbReference type="OrthoDB" id="386523at2157"/>
<keyword evidence="1" id="KW-0472">Membrane</keyword>
<organism evidence="2 3">
    <name type="scientific">Halococcus saccharolyticus DSM 5350</name>
    <dbReference type="NCBI Taxonomy" id="1227455"/>
    <lineage>
        <taxon>Archaea</taxon>
        <taxon>Methanobacteriati</taxon>
        <taxon>Methanobacteriota</taxon>
        <taxon>Stenosarchaea group</taxon>
        <taxon>Halobacteria</taxon>
        <taxon>Halobacteriales</taxon>
        <taxon>Halococcaceae</taxon>
        <taxon>Halococcus</taxon>
    </lineage>
</organism>